<dbReference type="GO" id="GO:0012505">
    <property type="term" value="C:endomembrane system"/>
    <property type="evidence" value="ECO:0007669"/>
    <property type="project" value="TreeGrafter"/>
</dbReference>
<accession>A0A8X8YCY6</accession>
<dbReference type="Proteomes" id="UP000298416">
    <property type="component" value="Unassembled WGS sequence"/>
</dbReference>
<evidence type="ECO:0000256" key="2">
    <source>
        <dbReference type="ARBA" id="ARBA00022927"/>
    </source>
</evidence>
<dbReference type="PANTHER" id="PTHR19957">
    <property type="entry name" value="SYNTAXIN"/>
    <property type="match status" value="1"/>
</dbReference>
<evidence type="ECO:0000256" key="3">
    <source>
        <dbReference type="SAM" id="Phobius"/>
    </source>
</evidence>
<keyword evidence="2" id="KW-0813">Transport</keyword>
<keyword evidence="6" id="KW-1185">Reference proteome</keyword>
<dbReference type="InterPro" id="IPR010989">
    <property type="entry name" value="SNARE"/>
</dbReference>
<feature type="domain" description="T-SNARE coiled-coil homology" evidence="4">
    <location>
        <begin position="178"/>
        <end position="240"/>
    </location>
</feature>
<dbReference type="SMART" id="SM00397">
    <property type="entry name" value="t_SNARE"/>
    <property type="match status" value="1"/>
</dbReference>
<evidence type="ECO:0000259" key="4">
    <source>
        <dbReference type="PROSITE" id="PS50192"/>
    </source>
</evidence>
<dbReference type="AlphaFoldDB" id="A0A8X8YCY6"/>
<reference evidence="5" key="1">
    <citation type="submission" date="2018-01" db="EMBL/GenBank/DDBJ databases">
        <authorList>
            <person name="Mao J.F."/>
        </authorList>
    </citation>
    <scope>NUCLEOTIDE SEQUENCE</scope>
    <source>
        <strain evidence="5">Huo1</strain>
        <tissue evidence="5">Leaf</tissue>
    </source>
</reference>
<dbReference type="GO" id="GO:0000149">
    <property type="term" value="F:SNARE binding"/>
    <property type="evidence" value="ECO:0007669"/>
    <property type="project" value="TreeGrafter"/>
</dbReference>
<name>A0A8X8YCY6_SALSN</name>
<gene>
    <name evidence="5" type="ORF">SASPL_107460</name>
</gene>
<protein>
    <recommendedName>
        <fullName evidence="4">t-SNARE coiled-coil homology domain-containing protein</fullName>
    </recommendedName>
</protein>
<dbReference type="PROSITE" id="PS50192">
    <property type="entry name" value="T_SNARE"/>
    <property type="match status" value="1"/>
</dbReference>
<dbReference type="InterPro" id="IPR006011">
    <property type="entry name" value="Syntaxin_N"/>
</dbReference>
<comment type="similarity">
    <text evidence="1">Belongs to the syntaxin family.</text>
</comment>
<dbReference type="EMBL" id="PNBA02000003">
    <property type="protein sequence ID" value="KAG6429409.1"/>
    <property type="molecule type" value="Genomic_DNA"/>
</dbReference>
<evidence type="ECO:0000313" key="5">
    <source>
        <dbReference type="EMBL" id="KAG6429409.1"/>
    </source>
</evidence>
<dbReference type="SUPFAM" id="SSF47661">
    <property type="entry name" value="t-snare proteins"/>
    <property type="match status" value="1"/>
</dbReference>
<dbReference type="PRINTS" id="PR00219">
    <property type="entry name" value="SYNAPTOBREVN"/>
</dbReference>
<organism evidence="5">
    <name type="scientific">Salvia splendens</name>
    <name type="common">Scarlet sage</name>
    <dbReference type="NCBI Taxonomy" id="180675"/>
    <lineage>
        <taxon>Eukaryota</taxon>
        <taxon>Viridiplantae</taxon>
        <taxon>Streptophyta</taxon>
        <taxon>Embryophyta</taxon>
        <taxon>Tracheophyta</taxon>
        <taxon>Spermatophyta</taxon>
        <taxon>Magnoliopsida</taxon>
        <taxon>eudicotyledons</taxon>
        <taxon>Gunneridae</taxon>
        <taxon>Pentapetalae</taxon>
        <taxon>asterids</taxon>
        <taxon>lamiids</taxon>
        <taxon>Lamiales</taxon>
        <taxon>Lamiaceae</taxon>
        <taxon>Nepetoideae</taxon>
        <taxon>Mentheae</taxon>
        <taxon>Salviinae</taxon>
        <taxon>Salvia</taxon>
        <taxon>Salvia subgen. Calosphace</taxon>
        <taxon>core Calosphace</taxon>
    </lineage>
</organism>
<dbReference type="GO" id="GO:0005484">
    <property type="term" value="F:SNAP receptor activity"/>
    <property type="evidence" value="ECO:0007669"/>
    <property type="project" value="TreeGrafter"/>
</dbReference>
<dbReference type="OrthoDB" id="364348at2759"/>
<comment type="caution">
    <text evidence="5">The sequence shown here is derived from an EMBL/GenBank/DDBJ whole genome shotgun (WGS) entry which is preliminary data.</text>
</comment>
<dbReference type="CDD" id="cd15840">
    <property type="entry name" value="SNARE_Qa"/>
    <property type="match status" value="1"/>
</dbReference>
<sequence length="271" mass="30012">MSFEYLESGRALIPLAGARHIEHGPSRALAAGVFRINTAVAGYKRLVNCIGAPRDTVDLRHNLLKTRLQVRELVKETSAELDRVRQTYKYNEVNDSKKIADAKLTKDYESVLKDFERAQLLAAEKEKAFPHPIANNTRQPSNRASELEISSLNPMQASLVRESNRRVMHMENEIVLNEAIIDEREQGIREIQKEIGEVNEIFRDLAQLVSAQGALIGDISSNIESSHAATGEGANQLAKASKTQRSTSSMTCLMLVIVGIILLIVVVVVVS</sequence>
<keyword evidence="3" id="KW-1133">Transmembrane helix</keyword>
<dbReference type="Pfam" id="PF14523">
    <property type="entry name" value="Syntaxin_2"/>
    <property type="match status" value="1"/>
</dbReference>
<keyword evidence="2" id="KW-0653">Protein transport</keyword>
<dbReference type="InterPro" id="IPR000727">
    <property type="entry name" value="T_SNARE_dom"/>
</dbReference>
<dbReference type="InterPro" id="IPR045242">
    <property type="entry name" value="Syntaxin"/>
</dbReference>
<dbReference type="SMART" id="SM00503">
    <property type="entry name" value="SynN"/>
    <property type="match status" value="1"/>
</dbReference>
<dbReference type="GO" id="GO:0031201">
    <property type="term" value="C:SNARE complex"/>
    <property type="evidence" value="ECO:0007669"/>
    <property type="project" value="TreeGrafter"/>
</dbReference>
<dbReference type="InterPro" id="IPR001388">
    <property type="entry name" value="Synaptobrevin-like"/>
</dbReference>
<dbReference type="PANTHER" id="PTHR19957:SF368">
    <property type="entry name" value="SYNTAXIN-24-RELATED"/>
    <property type="match status" value="1"/>
</dbReference>
<dbReference type="Gene3D" id="1.20.5.110">
    <property type="match status" value="1"/>
</dbReference>
<proteinExistence type="inferred from homology"/>
<reference evidence="5" key="2">
    <citation type="submission" date="2020-08" db="EMBL/GenBank/DDBJ databases">
        <title>Plant Genome Project.</title>
        <authorList>
            <person name="Zhang R.-G."/>
        </authorList>
    </citation>
    <scope>NUCLEOTIDE SEQUENCE</scope>
    <source>
        <strain evidence="5">Huo1</strain>
        <tissue evidence="5">Leaf</tissue>
    </source>
</reference>
<evidence type="ECO:0000256" key="1">
    <source>
        <dbReference type="ARBA" id="ARBA00009063"/>
    </source>
</evidence>
<dbReference type="FunFam" id="1.20.5.110:FF:000035">
    <property type="entry name" value="Syntaxin-22 like"/>
    <property type="match status" value="1"/>
</dbReference>
<dbReference type="GO" id="GO:0006886">
    <property type="term" value="P:intracellular protein transport"/>
    <property type="evidence" value="ECO:0007669"/>
    <property type="project" value="TreeGrafter"/>
</dbReference>
<dbReference type="Pfam" id="PF05739">
    <property type="entry name" value="SNARE"/>
    <property type="match status" value="1"/>
</dbReference>
<dbReference type="GO" id="GO:0006906">
    <property type="term" value="P:vesicle fusion"/>
    <property type="evidence" value="ECO:0007669"/>
    <property type="project" value="TreeGrafter"/>
</dbReference>
<keyword evidence="3" id="KW-0812">Transmembrane</keyword>
<feature type="transmembrane region" description="Helical" evidence="3">
    <location>
        <begin position="252"/>
        <end position="270"/>
    </location>
</feature>
<dbReference type="GO" id="GO:0048278">
    <property type="term" value="P:vesicle docking"/>
    <property type="evidence" value="ECO:0007669"/>
    <property type="project" value="TreeGrafter"/>
</dbReference>
<keyword evidence="3" id="KW-0472">Membrane</keyword>
<evidence type="ECO:0000313" key="6">
    <source>
        <dbReference type="Proteomes" id="UP000298416"/>
    </source>
</evidence>
<dbReference type="Gene3D" id="1.20.58.70">
    <property type="match status" value="1"/>
</dbReference>